<feature type="chain" id="PRO_5009315115" description="lysozyme" evidence="11">
    <location>
        <begin position="47"/>
        <end position="158"/>
    </location>
</feature>
<feature type="disulfide bond" evidence="10">
    <location>
        <begin position="105"/>
        <end position="111"/>
    </location>
</feature>
<keyword evidence="8" id="KW-0326">Glycosidase</keyword>
<evidence type="ECO:0000256" key="5">
    <source>
        <dbReference type="ARBA" id="ARBA00022801"/>
    </source>
</evidence>
<evidence type="ECO:0000256" key="4">
    <source>
        <dbReference type="ARBA" id="ARBA00022638"/>
    </source>
</evidence>
<dbReference type="GO" id="GO:0003796">
    <property type="term" value="F:lysozyme activity"/>
    <property type="evidence" value="ECO:0007669"/>
    <property type="project" value="UniProtKB-EC"/>
</dbReference>
<evidence type="ECO:0000256" key="9">
    <source>
        <dbReference type="PIRSR" id="PIRSR608597-1"/>
    </source>
</evidence>
<dbReference type="WBParaSite" id="L893_g9268.t1">
    <property type="protein sequence ID" value="L893_g9268.t1"/>
    <property type="gene ID" value="L893_g9268"/>
</dbReference>
<evidence type="ECO:0000256" key="10">
    <source>
        <dbReference type="PIRSR" id="PIRSR608597-3"/>
    </source>
</evidence>
<dbReference type="InterPro" id="IPR023346">
    <property type="entry name" value="Lysozyme-like_dom_sf"/>
</dbReference>
<organism evidence="12 13">
    <name type="scientific">Steinernema glaseri</name>
    <dbReference type="NCBI Taxonomy" id="37863"/>
    <lineage>
        <taxon>Eukaryota</taxon>
        <taxon>Metazoa</taxon>
        <taxon>Ecdysozoa</taxon>
        <taxon>Nematoda</taxon>
        <taxon>Chromadorea</taxon>
        <taxon>Rhabditida</taxon>
        <taxon>Tylenchina</taxon>
        <taxon>Panagrolaimomorpha</taxon>
        <taxon>Strongyloidoidea</taxon>
        <taxon>Steinernematidae</taxon>
        <taxon>Steinernema</taxon>
    </lineage>
</organism>
<evidence type="ECO:0000256" key="7">
    <source>
        <dbReference type="ARBA" id="ARBA00023157"/>
    </source>
</evidence>
<keyword evidence="11" id="KW-0732">Signal</keyword>
<feature type="active site" description="Proton donor" evidence="9">
    <location>
        <position position="57"/>
    </location>
</feature>
<evidence type="ECO:0000256" key="8">
    <source>
        <dbReference type="ARBA" id="ARBA00023295"/>
    </source>
</evidence>
<feature type="disulfide bond" evidence="10">
    <location>
        <begin position="49"/>
        <end position="133"/>
    </location>
</feature>
<evidence type="ECO:0000256" key="6">
    <source>
        <dbReference type="ARBA" id="ARBA00023022"/>
    </source>
</evidence>
<dbReference type="InterPro" id="IPR008597">
    <property type="entry name" value="Invert_lysozyme"/>
</dbReference>
<keyword evidence="3" id="KW-0929">Antimicrobial</keyword>
<evidence type="ECO:0000313" key="12">
    <source>
        <dbReference type="Proteomes" id="UP000095287"/>
    </source>
</evidence>
<dbReference type="GO" id="GO:0031640">
    <property type="term" value="P:killing of cells of another organism"/>
    <property type="evidence" value="ECO:0007669"/>
    <property type="project" value="UniProtKB-KW"/>
</dbReference>
<evidence type="ECO:0000256" key="11">
    <source>
        <dbReference type="SAM" id="SignalP"/>
    </source>
</evidence>
<evidence type="ECO:0000256" key="2">
    <source>
        <dbReference type="ARBA" id="ARBA00012732"/>
    </source>
</evidence>
<evidence type="ECO:0000313" key="13">
    <source>
        <dbReference type="WBParaSite" id="L893_g9268.t1"/>
    </source>
</evidence>
<dbReference type="PANTHER" id="PTHR11195">
    <property type="entry name" value="DESTABILASE-RELATED"/>
    <property type="match status" value="1"/>
</dbReference>
<keyword evidence="12" id="KW-1185">Reference proteome</keyword>
<dbReference type="PROSITE" id="PS51909">
    <property type="entry name" value="LYSOZYME_I"/>
    <property type="match status" value="1"/>
</dbReference>
<dbReference type="CDD" id="cd16890">
    <property type="entry name" value="lyz_i"/>
    <property type="match status" value="1"/>
</dbReference>
<evidence type="ECO:0000256" key="1">
    <source>
        <dbReference type="ARBA" id="ARBA00000632"/>
    </source>
</evidence>
<reference evidence="13" key="1">
    <citation type="submission" date="2016-11" db="UniProtKB">
        <authorList>
            <consortium name="WormBaseParasite"/>
        </authorList>
    </citation>
    <scope>IDENTIFICATION</scope>
</reference>
<proteinExistence type="predicted"/>
<comment type="catalytic activity">
    <reaction evidence="1">
        <text>Hydrolysis of (1-&gt;4)-beta-linkages between N-acetylmuramic acid and N-acetyl-D-glucosamine residues in a peptidoglycan and between N-acetyl-D-glucosamine residues in chitodextrins.</text>
        <dbReference type="EC" id="3.2.1.17"/>
    </reaction>
</comment>
<keyword evidence="4" id="KW-0081">Bacteriolytic enzyme</keyword>
<feature type="disulfide bond" evidence="10">
    <location>
        <begin position="54"/>
        <end position="60"/>
    </location>
</feature>
<dbReference type="EC" id="3.2.1.17" evidence="2"/>
<keyword evidence="5" id="KW-0378">Hydrolase</keyword>
<feature type="signal peptide" evidence="11">
    <location>
        <begin position="1"/>
        <end position="46"/>
    </location>
</feature>
<name>A0A1I8AUR1_9BILA</name>
<sequence length="158" mass="17106">MHMSHLLIIEQVARICLERNHIRLRSSVDMLAKCLLLALLLSIGAAKDCLRCICEVESGCRAVGCNQDAGSLSCGYYQIKLPYYIDCGTPGKRAGESNNSAWKRCANDYNCATKCVQAYMKRYSSKCSGKGSCQKMARLHNGGPNGCNVGGTVGSSIK</sequence>
<dbReference type="Gene3D" id="1.10.530.10">
    <property type="match status" value="1"/>
</dbReference>
<dbReference type="SUPFAM" id="SSF53955">
    <property type="entry name" value="Lysozyme-like"/>
    <property type="match status" value="1"/>
</dbReference>
<accession>A0A1I8AUR1</accession>
<dbReference type="GO" id="GO:0050830">
    <property type="term" value="P:defense response to Gram-positive bacterium"/>
    <property type="evidence" value="ECO:0007669"/>
    <property type="project" value="TreeGrafter"/>
</dbReference>
<keyword evidence="6" id="KW-0044">Antibiotic</keyword>
<dbReference type="Proteomes" id="UP000095287">
    <property type="component" value="Unplaced"/>
</dbReference>
<dbReference type="AlphaFoldDB" id="A0A1I8AUR1"/>
<protein>
    <recommendedName>
        <fullName evidence="2">lysozyme</fullName>
        <ecNumber evidence="2">3.2.1.17</ecNumber>
    </recommendedName>
</protein>
<dbReference type="Pfam" id="PF05497">
    <property type="entry name" value="Destabilase"/>
    <property type="match status" value="1"/>
</dbReference>
<keyword evidence="7 10" id="KW-1015">Disulfide bond</keyword>
<evidence type="ECO:0000256" key="3">
    <source>
        <dbReference type="ARBA" id="ARBA00022529"/>
    </source>
</evidence>
<feature type="disulfide bond" evidence="10">
    <location>
        <begin position="87"/>
        <end position="115"/>
    </location>
</feature>
<feature type="disulfide bond" evidence="10">
    <location>
        <begin position="65"/>
        <end position="74"/>
    </location>
</feature>
<dbReference type="PANTHER" id="PTHR11195:SF13">
    <property type="entry name" value="INVERTEBRATE-TYPE LYSOZYME 2-RELATED"/>
    <property type="match status" value="1"/>
</dbReference>
<feature type="active site" description="Nucleophile" evidence="9">
    <location>
        <position position="68"/>
    </location>
</feature>